<name>A0A8J6EHM9_ELECQ</name>
<gene>
    <name evidence="2" type="ORF">GDO78_021138</name>
</gene>
<dbReference type="EMBL" id="WNTK01000611">
    <property type="protein sequence ID" value="KAG9469140.1"/>
    <property type="molecule type" value="Genomic_DNA"/>
</dbReference>
<protein>
    <submittedName>
        <fullName evidence="2">Uncharacterized protein</fullName>
    </submittedName>
</protein>
<keyword evidence="3" id="KW-1185">Reference proteome</keyword>
<dbReference type="AlphaFoldDB" id="A0A8J6EHM9"/>
<organism evidence="2 3">
    <name type="scientific">Eleutherodactylus coqui</name>
    <name type="common">Puerto Rican coqui</name>
    <dbReference type="NCBI Taxonomy" id="57060"/>
    <lineage>
        <taxon>Eukaryota</taxon>
        <taxon>Metazoa</taxon>
        <taxon>Chordata</taxon>
        <taxon>Craniata</taxon>
        <taxon>Vertebrata</taxon>
        <taxon>Euteleostomi</taxon>
        <taxon>Amphibia</taxon>
        <taxon>Batrachia</taxon>
        <taxon>Anura</taxon>
        <taxon>Neobatrachia</taxon>
        <taxon>Hyloidea</taxon>
        <taxon>Eleutherodactylidae</taxon>
        <taxon>Eleutherodactylinae</taxon>
        <taxon>Eleutherodactylus</taxon>
        <taxon>Eleutherodactylus</taxon>
    </lineage>
</organism>
<feature type="region of interest" description="Disordered" evidence="1">
    <location>
        <begin position="1"/>
        <end position="23"/>
    </location>
</feature>
<evidence type="ECO:0000313" key="3">
    <source>
        <dbReference type="Proteomes" id="UP000770717"/>
    </source>
</evidence>
<dbReference type="Proteomes" id="UP000770717">
    <property type="component" value="Unassembled WGS sequence"/>
</dbReference>
<comment type="caution">
    <text evidence="2">The sequence shown here is derived from an EMBL/GenBank/DDBJ whole genome shotgun (WGS) entry which is preliminary data.</text>
</comment>
<evidence type="ECO:0000256" key="1">
    <source>
        <dbReference type="SAM" id="MobiDB-lite"/>
    </source>
</evidence>
<evidence type="ECO:0000313" key="2">
    <source>
        <dbReference type="EMBL" id="KAG9469140.1"/>
    </source>
</evidence>
<reference evidence="2" key="1">
    <citation type="thesis" date="2020" institute="ProQuest LLC" country="789 East Eisenhower Parkway, Ann Arbor, MI, USA">
        <title>Comparative Genomics and Chromosome Evolution.</title>
        <authorList>
            <person name="Mudd A.B."/>
        </authorList>
    </citation>
    <scope>NUCLEOTIDE SEQUENCE</scope>
    <source>
        <strain evidence="2">HN-11 Male</strain>
        <tissue evidence="2">Kidney and liver</tissue>
    </source>
</reference>
<sequence length="96" mass="10444">MAAERPDQTAPTHRMSVHLGTGPLHLERHAAQIRLRDRRSAVGARLTVTEQLAAQNMKRQKTNRSKRALRQAVNITYSGGKTAPTSEAVGGSSCVK</sequence>
<proteinExistence type="predicted"/>
<accession>A0A8J6EHM9</accession>